<dbReference type="GO" id="GO:0000981">
    <property type="term" value="F:DNA-binding transcription factor activity, RNA polymerase II-specific"/>
    <property type="evidence" value="ECO:0007669"/>
    <property type="project" value="TreeGrafter"/>
</dbReference>
<dbReference type="EMBL" id="KE123942">
    <property type="protein sequence ID" value="EPB88988.1"/>
    <property type="molecule type" value="Genomic_DNA"/>
</dbReference>
<comment type="subcellular location">
    <subcellularLocation>
        <location evidence="5">Nucleus</location>
    </subcellularLocation>
</comment>
<dbReference type="GO" id="GO:0090575">
    <property type="term" value="C:RNA polymerase II transcription regulator complex"/>
    <property type="evidence" value="ECO:0007669"/>
    <property type="project" value="TreeGrafter"/>
</dbReference>
<dbReference type="SUPFAM" id="SSF46785">
    <property type="entry name" value="Winged helix' DNA-binding domain"/>
    <property type="match status" value="1"/>
</dbReference>
<feature type="compositionally biased region" description="Low complexity" evidence="6">
    <location>
        <begin position="66"/>
        <end position="76"/>
    </location>
</feature>
<evidence type="ECO:0000256" key="2">
    <source>
        <dbReference type="ARBA" id="ARBA00023015"/>
    </source>
</evidence>
<evidence type="ECO:0000313" key="8">
    <source>
        <dbReference type="EMBL" id="EPB88988.1"/>
    </source>
</evidence>
<keyword evidence="3 5" id="KW-0238">DNA-binding</keyword>
<evidence type="ECO:0000256" key="5">
    <source>
        <dbReference type="RuleBase" id="RU003796"/>
    </source>
</evidence>
<evidence type="ECO:0000313" key="9">
    <source>
        <dbReference type="Proteomes" id="UP000014254"/>
    </source>
</evidence>
<dbReference type="AlphaFoldDB" id="S2K1E7"/>
<keyword evidence="4 5" id="KW-0804">Transcription</keyword>
<organism evidence="8 9">
    <name type="scientific">Mucor circinelloides f. circinelloides (strain 1006PhL)</name>
    <name type="common">Mucormycosis agent</name>
    <name type="synonym">Calyptromyces circinelloides</name>
    <dbReference type="NCBI Taxonomy" id="1220926"/>
    <lineage>
        <taxon>Eukaryota</taxon>
        <taxon>Fungi</taxon>
        <taxon>Fungi incertae sedis</taxon>
        <taxon>Mucoromycota</taxon>
        <taxon>Mucoromycotina</taxon>
        <taxon>Mucoromycetes</taxon>
        <taxon>Mucorales</taxon>
        <taxon>Mucorineae</taxon>
        <taxon>Mucoraceae</taxon>
        <taxon>Mucor</taxon>
    </lineage>
</organism>
<dbReference type="Pfam" id="PF02319">
    <property type="entry name" value="WHD_E2F_TDP"/>
    <property type="match status" value="1"/>
</dbReference>
<protein>
    <recommendedName>
        <fullName evidence="7">E2F/DP family winged-helix DNA-binding domain-containing protein</fullName>
    </recommendedName>
</protein>
<feature type="compositionally biased region" description="Polar residues" evidence="6">
    <location>
        <begin position="1"/>
        <end position="11"/>
    </location>
</feature>
<accession>S2K1E7</accession>
<keyword evidence="9" id="KW-1185">Reference proteome</keyword>
<gene>
    <name evidence="8" type="ORF">HMPREF1544_04249</name>
</gene>
<evidence type="ECO:0000256" key="6">
    <source>
        <dbReference type="SAM" id="MobiDB-lite"/>
    </source>
</evidence>
<feature type="domain" description="E2F/DP family winged-helix DNA-binding" evidence="7">
    <location>
        <begin position="113"/>
        <end position="177"/>
    </location>
</feature>
<evidence type="ECO:0000259" key="7">
    <source>
        <dbReference type="SMART" id="SM01372"/>
    </source>
</evidence>
<evidence type="ECO:0000256" key="3">
    <source>
        <dbReference type="ARBA" id="ARBA00023125"/>
    </source>
</evidence>
<evidence type="ECO:0000256" key="4">
    <source>
        <dbReference type="ARBA" id="ARBA00023163"/>
    </source>
</evidence>
<sequence length="177" mass="20198">MSNYPCHQSIDNKQHRMSCSTSSHSSSSASSTSSISSNNSTSSHYKRGKRSDIGPHQQMYHPYCKQQQTQSMPQQQDSRRPPLPLPQKQQQQHHHHHHQAPANSFSSSPQSCRYDSSLGLLTKKFIALLRSSAHGDLDLNRAASQLKVQKRRIYDITNVLEGIRLIEKNSKNHVRWM</sequence>
<proteinExistence type="inferred from homology"/>
<dbReference type="FunFam" id="1.10.10.10:FF:000008">
    <property type="entry name" value="E2F transcription factor 1"/>
    <property type="match status" value="1"/>
</dbReference>
<dbReference type="STRING" id="1220926.S2K1E7"/>
<dbReference type="InterPro" id="IPR036390">
    <property type="entry name" value="WH_DNA-bd_sf"/>
</dbReference>
<dbReference type="eggNOG" id="KOG2577">
    <property type="taxonomic scope" value="Eukaryota"/>
</dbReference>
<keyword evidence="5" id="KW-0539">Nucleus</keyword>
<dbReference type="GO" id="GO:0000978">
    <property type="term" value="F:RNA polymerase II cis-regulatory region sequence-specific DNA binding"/>
    <property type="evidence" value="ECO:0007669"/>
    <property type="project" value="InterPro"/>
</dbReference>
<dbReference type="InterPro" id="IPR015633">
    <property type="entry name" value="E2F"/>
</dbReference>
<feature type="compositionally biased region" description="Low complexity" evidence="6">
    <location>
        <begin position="18"/>
        <end position="43"/>
    </location>
</feature>
<dbReference type="InParanoid" id="S2K1E7"/>
<dbReference type="InterPro" id="IPR003316">
    <property type="entry name" value="E2F_WHTH_DNA-bd_dom"/>
</dbReference>
<feature type="region of interest" description="Disordered" evidence="6">
    <location>
        <begin position="1"/>
        <end position="109"/>
    </location>
</feature>
<dbReference type="OMA" id="KNHVRWM"/>
<name>S2K1E7_MUCC1</name>
<reference evidence="9" key="1">
    <citation type="submission" date="2013-05" db="EMBL/GenBank/DDBJ databases">
        <title>The Genome sequence of Mucor circinelloides f. circinelloides 1006PhL.</title>
        <authorList>
            <consortium name="The Broad Institute Genomics Platform"/>
            <person name="Cuomo C."/>
            <person name="Earl A."/>
            <person name="Findley K."/>
            <person name="Lee S.C."/>
            <person name="Walker B."/>
            <person name="Young S."/>
            <person name="Zeng Q."/>
            <person name="Gargeya S."/>
            <person name="Fitzgerald M."/>
            <person name="Haas B."/>
            <person name="Abouelleil A."/>
            <person name="Allen A.W."/>
            <person name="Alvarado L."/>
            <person name="Arachchi H.M."/>
            <person name="Berlin A.M."/>
            <person name="Chapman S.B."/>
            <person name="Gainer-Dewar J."/>
            <person name="Goldberg J."/>
            <person name="Griggs A."/>
            <person name="Gujja S."/>
            <person name="Hansen M."/>
            <person name="Howarth C."/>
            <person name="Imamovic A."/>
            <person name="Ireland A."/>
            <person name="Larimer J."/>
            <person name="McCowan C."/>
            <person name="Murphy C."/>
            <person name="Pearson M."/>
            <person name="Poon T.W."/>
            <person name="Priest M."/>
            <person name="Roberts A."/>
            <person name="Saif S."/>
            <person name="Shea T."/>
            <person name="Sisk P."/>
            <person name="Sykes S."/>
            <person name="Wortman J."/>
            <person name="Nusbaum C."/>
            <person name="Birren B."/>
        </authorList>
    </citation>
    <scope>NUCLEOTIDE SEQUENCE [LARGE SCALE GENOMIC DNA]</scope>
    <source>
        <strain evidence="9">1006PhL</strain>
    </source>
</reference>
<dbReference type="Gene3D" id="1.10.10.10">
    <property type="entry name" value="Winged helix-like DNA-binding domain superfamily/Winged helix DNA-binding domain"/>
    <property type="match status" value="1"/>
</dbReference>
<comment type="similarity">
    <text evidence="1 5">Belongs to the E2F/DP family.</text>
</comment>
<dbReference type="PANTHER" id="PTHR12081:SF18">
    <property type="entry name" value="TRANSCRIPTION FACTOR E2F2-RELATED"/>
    <property type="match status" value="1"/>
</dbReference>
<keyword evidence="2 5" id="KW-0805">Transcription regulation</keyword>
<evidence type="ECO:0000256" key="1">
    <source>
        <dbReference type="ARBA" id="ARBA00010940"/>
    </source>
</evidence>
<dbReference type="SMART" id="SM01372">
    <property type="entry name" value="E2F_TDP"/>
    <property type="match status" value="1"/>
</dbReference>
<dbReference type="PANTHER" id="PTHR12081">
    <property type="entry name" value="TRANSCRIPTION FACTOR E2F"/>
    <property type="match status" value="1"/>
</dbReference>
<dbReference type="Proteomes" id="UP000014254">
    <property type="component" value="Unassembled WGS sequence"/>
</dbReference>
<dbReference type="InterPro" id="IPR036388">
    <property type="entry name" value="WH-like_DNA-bd_sf"/>
</dbReference>
<dbReference type="OrthoDB" id="1743261at2759"/>
<dbReference type="VEuPathDB" id="FungiDB:HMPREF1544_04249"/>